<evidence type="ECO:0000259" key="1">
    <source>
        <dbReference type="PROSITE" id="PS51671"/>
    </source>
</evidence>
<dbReference type="InterPro" id="IPR002912">
    <property type="entry name" value="ACT_dom"/>
</dbReference>
<protein>
    <recommendedName>
        <fullName evidence="1">ACT domain-containing protein</fullName>
    </recommendedName>
</protein>
<evidence type="ECO:0000313" key="3">
    <source>
        <dbReference type="Proteomes" id="UP001172738"/>
    </source>
</evidence>
<dbReference type="RefSeq" id="WP_301125319.1">
    <property type="nucleotide sequence ID" value="NZ_JAUHPV010000001.1"/>
</dbReference>
<accession>A0ABT8FXD8</accession>
<feature type="domain" description="ACT" evidence="1">
    <location>
        <begin position="9"/>
        <end position="82"/>
    </location>
</feature>
<dbReference type="InterPro" id="IPR045865">
    <property type="entry name" value="ACT-like_dom_sf"/>
</dbReference>
<dbReference type="Proteomes" id="UP001172738">
    <property type="component" value="Unassembled WGS sequence"/>
</dbReference>
<reference evidence="2" key="1">
    <citation type="submission" date="2023-06" db="EMBL/GenBank/DDBJ databases">
        <title>SYSU T00b26.</title>
        <authorList>
            <person name="Gao L."/>
            <person name="Fang B.-Z."/>
            <person name="Li W.-J."/>
        </authorList>
    </citation>
    <scope>NUCLEOTIDE SEQUENCE</scope>
    <source>
        <strain evidence="2">SYSU T00b26</strain>
    </source>
</reference>
<name>A0ABT8FXD8_9MICO</name>
<evidence type="ECO:0000313" key="2">
    <source>
        <dbReference type="EMBL" id="MDN4471566.1"/>
    </source>
</evidence>
<keyword evidence="3" id="KW-1185">Reference proteome</keyword>
<organism evidence="2 3">
    <name type="scientific">Demequina zhanjiangensis</name>
    <dbReference type="NCBI Taxonomy" id="3051659"/>
    <lineage>
        <taxon>Bacteria</taxon>
        <taxon>Bacillati</taxon>
        <taxon>Actinomycetota</taxon>
        <taxon>Actinomycetes</taxon>
        <taxon>Micrococcales</taxon>
        <taxon>Demequinaceae</taxon>
        <taxon>Demequina</taxon>
    </lineage>
</organism>
<dbReference type="EMBL" id="JAUHPV010000001">
    <property type="protein sequence ID" value="MDN4471566.1"/>
    <property type="molecule type" value="Genomic_DNA"/>
</dbReference>
<sequence>MSALTRRWFAFVTVEDRSGASAALTGVFSERGVSFGSISTLDVHDGIGTLSVEFAASERLAHVLVRTLERLAVVREVALVPADDPGVRAVAVIHCPPPEVDTPGVAAWTEGEGCEATTVLSGPLTAVETAVARLRLAGSTPVAVTVLPPR</sequence>
<dbReference type="PROSITE" id="PS51671">
    <property type="entry name" value="ACT"/>
    <property type="match status" value="1"/>
</dbReference>
<comment type="caution">
    <text evidence="2">The sequence shown here is derived from an EMBL/GenBank/DDBJ whole genome shotgun (WGS) entry which is preliminary data.</text>
</comment>
<proteinExistence type="predicted"/>
<gene>
    <name evidence="2" type="ORF">QQX04_01005</name>
</gene>
<dbReference type="SUPFAM" id="SSF55021">
    <property type="entry name" value="ACT-like"/>
    <property type="match status" value="1"/>
</dbReference>